<evidence type="ECO:0000256" key="6">
    <source>
        <dbReference type="HAMAP-Rule" id="MF_01894"/>
    </source>
</evidence>
<comment type="subunit">
    <text evidence="6">Homodimer.</text>
</comment>
<dbReference type="InterPro" id="IPR003395">
    <property type="entry name" value="RecF/RecN/SMC_N"/>
</dbReference>
<sequence length="1159" mass="131234">MRLKKIKLAGFKSFVDPTTIPFPSEMTAVVGPNGCGKSNVIDAVRWVLGESSAKNLRGDAMTDVIFNGSSARKPVSQCSVELVFDNSSGRIQGEYAGYNELSVKRIVTKDAQSSYLLNNTKCRKRDVTDLFLGTGLGPRSYAIIEQGMISRLIESKPQELRVFIEEAAGVSKYKERRRETETRIRHSKENLERLEDVRGELGQQLDKLQRQAATAKRYKELKHNERKYKAELAAIRWLKHSDKIEHLEADINKKNADIEAYVAQQRGDEKDISAWKEQQQDFKQDLANLQQQSFKVGTDITRIEQNQLHAKQRRQQIEQEIQTLQQSLNENVQQEQQNIERLEELTAQIDSLAPEKELLEEQVEQLQSQLFEIEEQSNSNQSKWRHQEQEFNQRKSQAQSCHGKIQSLMSMQLRTQQRISELKEELAEVVDITLTPKIEAIQRQNADLQGQIEIGTEQCLESEQQFELALAEQKDTEQRVIQHQGKLQSITAQFDALNALQNSANELTISQQQLDALGIDSHVWWQTLDIAPGWETAFETITQQWQSALLVDKDASSQDDLANLQGLIWIFKQPNKQVAPENTIATKLNNTEYPSWLNFIYFAEDLQQAQLLAANLQAGESVITKQGCWLAADWMINGKGDTQAGLLKRASQIKALEEEQQLLAKQLTSVQAELAQQSATVKQASAQHSQAKQALEAVTRNLFEGRSEEKLLLQQQQQNLARNHKLSQELASQQQTFSEEQQSLEVLSVQAEELEMLVEESQEQQLELERMREDEQQTVMQRRANLEDSKSKLHHLALHLQSIQSQYQNLQLSQQRELQLNASMAEKLGLLTAEIEELASPLAEQEENLQQLLEQKAELELQQSDIADKLGIVEEKLLEAEKGQQGVTDKIQSMLTELQSIKLECEGYRVRAKGVLEQFEEMQLNIKQVLENLPTDADEASWQVLLEKTSASLSRLGAVNLAAVEEYEVQAQRKKHLDDQNDDLVSALDILEQAIRKIDKETRSRFKETFEQVNEDLKMLFPKVFGGGSAYLALTDEDLLETGVTIMARPPGKKNSTIHLLSGGEKALTALSLVFAIFRLNPAPFCLLDEVDAPLDDANVGRFCKLVSEMSKSVQFIYITHNKIAMEMATHLTGVTMAEPGVSRMVAVDVDEAVAIAHA</sequence>
<protein>
    <recommendedName>
        <fullName evidence="6">Chromosome partition protein Smc</fullName>
    </recommendedName>
</protein>
<evidence type="ECO:0000256" key="4">
    <source>
        <dbReference type="ARBA" id="ARBA00023054"/>
    </source>
</evidence>
<comment type="subcellular location">
    <subcellularLocation>
        <location evidence="6">Cytoplasm</location>
    </subcellularLocation>
</comment>
<dbReference type="SUPFAM" id="SSF52540">
    <property type="entry name" value="P-loop containing nucleoside triphosphate hydrolases"/>
    <property type="match status" value="1"/>
</dbReference>
<feature type="coiled-coil region" evidence="6">
    <location>
        <begin position="974"/>
        <end position="1001"/>
    </location>
</feature>
<dbReference type="RefSeq" id="WP_316026776.1">
    <property type="nucleotide sequence ID" value="NZ_JAWDIO010000002.1"/>
</dbReference>
<feature type="coiled-coil region" evidence="6">
    <location>
        <begin position="744"/>
        <end position="778"/>
    </location>
</feature>
<evidence type="ECO:0000256" key="3">
    <source>
        <dbReference type="ARBA" id="ARBA00022840"/>
    </source>
</evidence>
<organism evidence="8 9">
    <name type="scientific">Paraglaciecola aquimarina</name>
    <dbReference type="NCBI Taxonomy" id="1235557"/>
    <lineage>
        <taxon>Bacteria</taxon>
        <taxon>Pseudomonadati</taxon>
        <taxon>Pseudomonadota</taxon>
        <taxon>Gammaproteobacteria</taxon>
        <taxon>Alteromonadales</taxon>
        <taxon>Alteromonadaceae</taxon>
        <taxon>Paraglaciecola</taxon>
    </lineage>
</organism>
<feature type="coiled-coil region" evidence="6">
    <location>
        <begin position="835"/>
        <end position="869"/>
    </location>
</feature>
<proteinExistence type="inferred from homology"/>
<evidence type="ECO:0000256" key="5">
    <source>
        <dbReference type="ARBA" id="ARBA00023125"/>
    </source>
</evidence>
<accession>A0ABU3SYY4</accession>
<feature type="coiled-coil region" evidence="6">
    <location>
        <begin position="244"/>
        <end position="376"/>
    </location>
</feature>
<evidence type="ECO:0000313" key="9">
    <source>
        <dbReference type="Proteomes" id="UP001247805"/>
    </source>
</evidence>
<dbReference type="Pfam" id="PF02463">
    <property type="entry name" value="SMC_N"/>
    <property type="match status" value="1"/>
</dbReference>
<keyword evidence="9" id="KW-1185">Reference proteome</keyword>
<reference evidence="8 9" key="1">
    <citation type="submission" date="2023-10" db="EMBL/GenBank/DDBJ databases">
        <title>Glaciecola aquimarina strain GGW-M5 nov., isolated from a coastal seawater.</title>
        <authorList>
            <person name="Bayburt H."/>
            <person name="Kim J.M."/>
            <person name="Choi B.J."/>
            <person name="Jeon C.O."/>
        </authorList>
    </citation>
    <scope>NUCLEOTIDE SEQUENCE [LARGE SCALE GENOMIC DNA]</scope>
    <source>
        <strain evidence="8 9">KCTC 32108</strain>
    </source>
</reference>
<keyword evidence="2 6" id="KW-0547">Nucleotide-binding</keyword>
<dbReference type="HAMAP" id="MF_01894">
    <property type="entry name" value="Smc_prok"/>
    <property type="match status" value="1"/>
</dbReference>
<comment type="caution">
    <text evidence="8">The sequence shown here is derived from an EMBL/GenBank/DDBJ whole genome shotgun (WGS) entry which is preliminary data.</text>
</comment>
<feature type="binding site" evidence="6">
    <location>
        <begin position="32"/>
        <end position="39"/>
    </location>
    <ligand>
        <name>ATP</name>
        <dbReference type="ChEBI" id="CHEBI:30616"/>
    </ligand>
</feature>
<dbReference type="CDD" id="cd03278">
    <property type="entry name" value="ABC_SMC_barmotin"/>
    <property type="match status" value="2"/>
</dbReference>
<comment type="similarity">
    <text evidence="6">Belongs to the SMC family.</text>
</comment>
<feature type="coiled-coil region" evidence="6">
    <location>
        <begin position="653"/>
        <end position="701"/>
    </location>
</feature>
<evidence type="ECO:0000256" key="2">
    <source>
        <dbReference type="ARBA" id="ARBA00022741"/>
    </source>
</evidence>
<dbReference type="InterPro" id="IPR011890">
    <property type="entry name" value="SMC_prok"/>
</dbReference>
<keyword evidence="1 6" id="KW-0963">Cytoplasm</keyword>
<keyword evidence="5 6" id="KW-0238">DNA-binding</keyword>
<gene>
    <name evidence="6 8" type="primary">smc</name>
    <name evidence="8" type="ORF">RS130_16155</name>
</gene>
<evidence type="ECO:0000259" key="7">
    <source>
        <dbReference type="Pfam" id="PF02463"/>
    </source>
</evidence>
<comment type="function">
    <text evidence="6">Required for chromosome condensation and partitioning.</text>
</comment>
<dbReference type="PIRSF" id="PIRSF005719">
    <property type="entry name" value="SMC"/>
    <property type="match status" value="1"/>
</dbReference>
<dbReference type="Proteomes" id="UP001247805">
    <property type="component" value="Unassembled WGS sequence"/>
</dbReference>
<evidence type="ECO:0000256" key="1">
    <source>
        <dbReference type="ARBA" id="ARBA00022490"/>
    </source>
</evidence>
<dbReference type="PANTHER" id="PTHR43977">
    <property type="entry name" value="STRUCTURAL MAINTENANCE OF CHROMOSOMES PROTEIN 3"/>
    <property type="match status" value="1"/>
</dbReference>
<feature type="domain" description="RecF/RecN/SMC N-terminal" evidence="7">
    <location>
        <begin position="3"/>
        <end position="1143"/>
    </location>
</feature>
<feature type="coiled-coil region" evidence="6">
    <location>
        <begin position="170"/>
        <end position="211"/>
    </location>
</feature>
<dbReference type="InterPro" id="IPR027417">
    <property type="entry name" value="P-loop_NTPase"/>
</dbReference>
<keyword evidence="3 6" id="KW-0067">ATP-binding</keyword>
<keyword evidence="4 6" id="KW-0175">Coiled coil</keyword>
<evidence type="ECO:0000313" key="8">
    <source>
        <dbReference type="EMBL" id="MDU0355229.1"/>
    </source>
</evidence>
<dbReference type="Gene3D" id="3.40.50.300">
    <property type="entry name" value="P-loop containing nucleotide triphosphate hydrolases"/>
    <property type="match status" value="2"/>
</dbReference>
<comment type="domain">
    <text evidence="6">Contains large globular domains required for ATP hydrolysis at each terminus and a third globular domain forming a flexible hinge near the middle of the molecule. These domains are separated by coiled-coil structures.</text>
</comment>
<dbReference type="NCBIfam" id="TIGR02168">
    <property type="entry name" value="SMC_prok_B"/>
    <property type="match status" value="1"/>
</dbReference>
<dbReference type="InterPro" id="IPR024704">
    <property type="entry name" value="SMC"/>
</dbReference>
<name>A0ABU3SYY4_9ALTE</name>
<dbReference type="EMBL" id="JAWDIO010000002">
    <property type="protein sequence ID" value="MDU0355229.1"/>
    <property type="molecule type" value="Genomic_DNA"/>
</dbReference>